<feature type="chain" id="PRO_5004234098" evidence="1">
    <location>
        <begin position="25"/>
        <end position="565"/>
    </location>
</feature>
<gene>
    <name evidence="2" type="ordered locus">CPS_2138</name>
</gene>
<dbReference type="Pfam" id="PF10972">
    <property type="entry name" value="CsiV"/>
    <property type="match status" value="1"/>
</dbReference>
<proteinExistence type="predicted"/>
<protein>
    <submittedName>
        <fullName evidence="2">Putative lipoprotein</fullName>
    </submittedName>
</protein>
<dbReference type="Proteomes" id="UP000000547">
    <property type="component" value="Chromosome"/>
</dbReference>
<keyword evidence="2" id="KW-0449">Lipoprotein</keyword>
<evidence type="ECO:0000313" key="3">
    <source>
        <dbReference type="Proteomes" id="UP000000547"/>
    </source>
</evidence>
<organism evidence="2 3">
    <name type="scientific">Colwellia psychrerythraea (strain 34H / ATCC BAA-681)</name>
    <name type="common">Vibrio psychroerythus</name>
    <dbReference type="NCBI Taxonomy" id="167879"/>
    <lineage>
        <taxon>Bacteria</taxon>
        <taxon>Pseudomonadati</taxon>
        <taxon>Pseudomonadota</taxon>
        <taxon>Gammaproteobacteria</taxon>
        <taxon>Alteromonadales</taxon>
        <taxon>Colwelliaceae</taxon>
        <taxon>Colwellia</taxon>
    </lineage>
</organism>
<accession>Q483A4</accession>
<dbReference type="EMBL" id="CP000083">
    <property type="protein sequence ID" value="AAZ28468.1"/>
    <property type="molecule type" value="Genomic_DNA"/>
</dbReference>
<dbReference type="STRING" id="167879.CPS_2138"/>
<dbReference type="RefSeq" id="WP_011042957.1">
    <property type="nucleotide sequence ID" value="NC_003910.7"/>
</dbReference>
<sequence>MKYHSILTPALTSLCLLTSCNALATNSAKVSAVEEARWFEIEVIIFKQVTDNSKNTEKFSPNDLTSKKRNAIDLIAPYLQPNIASLKKLLPICEQQQTKLPYDIAITPYNLWPESIDTEAAALLSESKNGQDINKAQLDANEGVMPSAKMSVTVLPEVTNDTSGVLAKDDLTEQGEQPQYVAVDVPVYNQYPINRQMPLCVIPAEFFQQHLTSEQFESFSIDGFPVDKLTNTINGLEQWRDDENGEITWASDTPYLIGQDSLRLKSIANRIKRSRNYAPLLHLGWRQMGESKRKSKAMKLYAGEHLDLRYQQAVAQQVSEQQALEIQVILEQRKQAEELIRSQINLAGNEAAQATTNATSSMTPDNVTNNVIENSAAFSELTIAEELRQQARQQQLDTLFQQLSLVDNQKSNFASTNVDNSNESVNNEENIKNMVAELSSDIMEETVPLSVNSTTENQKQTTPPIQPWSIDGLFNVHLDHYLYIDTELNIIDSSNNSSILTAKQKLANKQNTTSSRNKVISFKQDRRVITGEIHYFDHPHIGMIVQIRRFDPTKPADEAVSQSKK</sequence>
<dbReference type="InterPro" id="IPR021241">
    <property type="entry name" value="CsiV"/>
</dbReference>
<evidence type="ECO:0000313" key="2">
    <source>
        <dbReference type="EMBL" id="AAZ28468.1"/>
    </source>
</evidence>
<keyword evidence="1" id="KW-0732">Signal</keyword>
<reference evidence="2" key="1">
    <citation type="journal article" date="2005" name="Proc. Natl. Acad. Sci. U.S.A.">
        <title>The psychrophilic lifestyle as revealed by the genome sequence of Colwellia psychrerythraea 34H through genomic and proteomic analyses.</title>
        <authorList>
            <person name="Methe B.A."/>
            <person name="Nelson K.E."/>
            <person name="Deming J.W."/>
            <person name="Momen B."/>
            <person name="Melamud E."/>
            <person name="Zhang X."/>
            <person name="Moult J."/>
            <person name="Madupu R."/>
            <person name="Nelson W.C."/>
            <person name="Dodson R.J."/>
            <person name="Brinkac L.M."/>
            <person name="Daugherty S.C."/>
            <person name="Durkin A.S."/>
            <person name="DeBoy R.T."/>
            <person name="Kolonay J.F."/>
            <person name="Sullivan S.A."/>
            <person name="Zhou L."/>
            <person name="Davidsen T.M."/>
            <person name="Wu M."/>
            <person name="Huston A.L."/>
            <person name="Lewis M."/>
            <person name="Weaver B."/>
            <person name="Weidman J.F."/>
            <person name="Khouri H."/>
            <person name="Utterback T.R."/>
            <person name="Feldblyum T.V."/>
            <person name="Fraser C.M."/>
        </authorList>
    </citation>
    <scope>NUCLEOTIDE SEQUENCE [LARGE SCALE GENOMIC DNA]</scope>
    <source>
        <strain evidence="2">34H</strain>
    </source>
</reference>
<dbReference type="PROSITE" id="PS51257">
    <property type="entry name" value="PROKAR_LIPOPROTEIN"/>
    <property type="match status" value="1"/>
</dbReference>
<feature type="signal peptide" evidence="1">
    <location>
        <begin position="1"/>
        <end position="24"/>
    </location>
</feature>
<dbReference type="KEGG" id="cps:CPS_2138"/>
<evidence type="ECO:0000256" key="1">
    <source>
        <dbReference type="SAM" id="SignalP"/>
    </source>
</evidence>
<dbReference type="HOGENOM" id="CLU_574729_0_0_6"/>
<dbReference type="AlphaFoldDB" id="Q483A4"/>
<name>Q483A4_COLP3</name>